<sequence>MFENSQTSKSKNQVISIYMASHLVVRVAIRYSYTAEISLTGEVPPNGVLTIASAYKIAHLQDTCEKELCSEIDEDNVLKMLKLSDRYELENSMRHQSST</sequence>
<feature type="domain" description="BTB" evidence="2">
    <location>
        <begin position="1"/>
        <end position="70"/>
    </location>
</feature>
<evidence type="ECO:0000313" key="3">
    <source>
        <dbReference type="EMBL" id="KAL2609604.1"/>
    </source>
</evidence>
<gene>
    <name evidence="3" type="ORF">R1flu_028177</name>
</gene>
<dbReference type="Proteomes" id="UP001605036">
    <property type="component" value="Unassembled WGS sequence"/>
</dbReference>
<reference evidence="3 4" key="1">
    <citation type="submission" date="2024-09" db="EMBL/GenBank/DDBJ databases">
        <title>Chromosome-scale assembly of Riccia fluitans.</title>
        <authorList>
            <person name="Paukszto L."/>
            <person name="Sawicki J."/>
            <person name="Karawczyk K."/>
            <person name="Piernik-Szablinska J."/>
            <person name="Szczecinska M."/>
            <person name="Mazdziarz M."/>
        </authorList>
    </citation>
    <scope>NUCLEOTIDE SEQUENCE [LARGE SCALE GENOMIC DNA]</scope>
    <source>
        <strain evidence="3">Rf_01</strain>
        <tissue evidence="3">Aerial parts of the thallus</tissue>
    </source>
</reference>
<dbReference type="AlphaFoldDB" id="A0ABD1XKZ0"/>
<dbReference type="InterPro" id="IPR000210">
    <property type="entry name" value="BTB/POZ_dom"/>
</dbReference>
<comment type="pathway">
    <text evidence="1">Protein modification; protein ubiquitination.</text>
</comment>
<keyword evidence="4" id="KW-1185">Reference proteome</keyword>
<dbReference type="InterPro" id="IPR011333">
    <property type="entry name" value="SKP1/BTB/POZ_sf"/>
</dbReference>
<evidence type="ECO:0000313" key="4">
    <source>
        <dbReference type="Proteomes" id="UP001605036"/>
    </source>
</evidence>
<organism evidence="3 4">
    <name type="scientific">Riccia fluitans</name>
    <dbReference type="NCBI Taxonomy" id="41844"/>
    <lineage>
        <taxon>Eukaryota</taxon>
        <taxon>Viridiplantae</taxon>
        <taxon>Streptophyta</taxon>
        <taxon>Embryophyta</taxon>
        <taxon>Marchantiophyta</taxon>
        <taxon>Marchantiopsida</taxon>
        <taxon>Marchantiidae</taxon>
        <taxon>Marchantiales</taxon>
        <taxon>Ricciaceae</taxon>
        <taxon>Riccia</taxon>
    </lineage>
</organism>
<name>A0ABD1XKZ0_9MARC</name>
<accession>A0ABD1XKZ0</accession>
<dbReference type="EMBL" id="JBHFFA010000008">
    <property type="protein sequence ID" value="KAL2609604.1"/>
    <property type="molecule type" value="Genomic_DNA"/>
</dbReference>
<protein>
    <recommendedName>
        <fullName evidence="2">BTB domain-containing protein</fullName>
    </recommendedName>
</protein>
<dbReference type="SUPFAM" id="SSF54695">
    <property type="entry name" value="POZ domain"/>
    <property type="match status" value="1"/>
</dbReference>
<comment type="caution">
    <text evidence="3">The sequence shown here is derived from an EMBL/GenBank/DDBJ whole genome shotgun (WGS) entry which is preliminary data.</text>
</comment>
<proteinExistence type="predicted"/>
<evidence type="ECO:0000256" key="1">
    <source>
        <dbReference type="ARBA" id="ARBA00004906"/>
    </source>
</evidence>
<dbReference type="Pfam" id="PF00651">
    <property type="entry name" value="BTB"/>
    <property type="match status" value="1"/>
</dbReference>
<dbReference type="Gene3D" id="3.30.710.10">
    <property type="entry name" value="Potassium Channel Kv1.1, Chain A"/>
    <property type="match status" value="1"/>
</dbReference>
<evidence type="ECO:0000259" key="2">
    <source>
        <dbReference type="Pfam" id="PF00651"/>
    </source>
</evidence>